<accession>A0A0L0VWM2</accession>
<keyword evidence="4 8" id="KW-0812">Transmembrane</keyword>
<keyword evidence="3 8" id="KW-0813">Transport</keyword>
<proteinExistence type="inferred from homology"/>
<dbReference type="AlphaFoldDB" id="A0A0L0VWM2"/>
<dbReference type="FunFam" id="1.20.1080.10:FF:000014">
    <property type="entry name" value="Aquaporin 1"/>
    <property type="match status" value="1"/>
</dbReference>
<evidence type="ECO:0000256" key="4">
    <source>
        <dbReference type="ARBA" id="ARBA00022692"/>
    </source>
</evidence>
<name>A0A0L0VWM2_9BASI</name>
<feature type="transmembrane region" description="Helical" evidence="9">
    <location>
        <begin position="355"/>
        <end position="378"/>
    </location>
</feature>
<evidence type="ECO:0000256" key="7">
    <source>
        <dbReference type="ARBA" id="ARBA00023136"/>
    </source>
</evidence>
<evidence type="ECO:0000313" key="11">
    <source>
        <dbReference type="Proteomes" id="UP000054564"/>
    </source>
</evidence>
<keyword evidence="5" id="KW-0677">Repeat</keyword>
<comment type="similarity">
    <text evidence="2 8">Belongs to the MIP/aquaporin (TC 1.A.8) family.</text>
</comment>
<feature type="transmembrane region" description="Helical" evidence="9">
    <location>
        <begin position="398"/>
        <end position="419"/>
    </location>
</feature>
<dbReference type="SUPFAM" id="SSF81338">
    <property type="entry name" value="Aquaporin-like"/>
    <property type="match status" value="1"/>
</dbReference>
<evidence type="ECO:0000256" key="3">
    <source>
        <dbReference type="ARBA" id="ARBA00022448"/>
    </source>
</evidence>
<dbReference type="PRINTS" id="PR00783">
    <property type="entry name" value="MINTRINSICP"/>
</dbReference>
<dbReference type="Proteomes" id="UP000054564">
    <property type="component" value="Unassembled WGS sequence"/>
</dbReference>
<feature type="transmembrane region" description="Helical" evidence="9">
    <location>
        <begin position="329"/>
        <end position="348"/>
    </location>
</feature>
<evidence type="ECO:0000313" key="10">
    <source>
        <dbReference type="EMBL" id="KNF03582.1"/>
    </source>
</evidence>
<feature type="transmembrane region" description="Helical" evidence="9">
    <location>
        <begin position="241"/>
        <end position="261"/>
    </location>
</feature>
<dbReference type="PANTHER" id="PTHR19139:SF199">
    <property type="entry name" value="MIP17260P"/>
    <property type="match status" value="1"/>
</dbReference>
<dbReference type="InterPro" id="IPR023271">
    <property type="entry name" value="Aquaporin-like"/>
</dbReference>
<comment type="caution">
    <text evidence="10">The sequence shown here is derived from an EMBL/GenBank/DDBJ whole genome shotgun (WGS) entry which is preliminary data.</text>
</comment>
<dbReference type="STRING" id="1165861.A0A0L0VWM2"/>
<feature type="transmembrane region" description="Helical" evidence="9">
    <location>
        <begin position="195"/>
        <end position="216"/>
    </location>
</feature>
<evidence type="ECO:0000256" key="6">
    <source>
        <dbReference type="ARBA" id="ARBA00022989"/>
    </source>
</evidence>
<evidence type="ECO:0008006" key="12">
    <source>
        <dbReference type="Google" id="ProtNLM"/>
    </source>
</evidence>
<feature type="transmembrane region" description="Helical" evidence="9">
    <location>
        <begin position="287"/>
        <end position="309"/>
    </location>
</feature>
<dbReference type="EMBL" id="AJIL01000016">
    <property type="protein sequence ID" value="KNF03582.1"/>
    <property type="molecule type" value="Genomic_DNA"/>
</dbReference>
<dbReference type="PANTHER" id="PTHR19139">
    <property type="entry name" value="AQUAPORIN TRANSPORTER"/>
    <property type="match status" value="1"/>
</dbReference>
<keyword evidence="7 9" id="KW-0472">Membrane</keyword>
<dbReference type="InterPro" id="IPR000425">
    <property type="entry name" value="MIP"/>
</dbReference>
<evidence type="ECO:0000256" key="1">
    <source>
        <dbReference type="ARBA" id="ARBA00004141"/>
    </source>
</evidence>
<dbReference type="OrthoDB" id="3222at2759"/>
<dbReference type="GO" id="GO:0015250">
    <property type="term" value="F:water channel activity"/>
    <property type="evidence" value="ECO:0007669"/>
    <property type="project" value="TreeGrafter"/>
</dbReference>
<evidence type="ECO:0000256" key="9">
    <source>
        <dbReference type="SAM" id="Phobius"/>
    </source>
</evidence>
<sequence length="495" mass="53567">MHTNILGVKVAIRTPTTWQYSNGYRVKSSIGCVGCSGGVECDLRSIINHYRIHGCGFVGWWSLVTCVKNNRCDQVRVRVLPVQTPGQQILNPEGRIATLLGVHGHAHLFWRARVMLHSIEPSRRTSLLNGWNAIAIEKTPFPLHLKQLMVYDDSHRSSLGKLTSMQALAIPGFSVGQYLRSFADPHMFSTIKMDLIAAIGEFMGTFVFLLVGLGGIQAGNTSNTDNSISTIGNSSVPNLNLLMYVSTSMGLSLLFSCWIFFRATGAAFNPNVSLALLLIRIISPVRFVLYITAQLMASIVASAVLHALLPGPLNVSTTLGAGTSPAQGLFIEGFITCGLVLSVLFLAVEKHKATFLAPIGIGITLFAGHLFALVYTGAGMNTARSFGPAVVSGFPSEHWIYWVGPTLGSLFAVGIYAFMKLFRYWKFSEAQDTDISSRSPELFSQLAGPVGGLAGAADLEKNEAPGTNNSERVRWPHNHPIIQCESSKAVQTLGV</sequence>
<evidence type="ECO:0000256" key="8">
    <source>
        <dbReference type="RuleBase" id="RU000477"/>
    </source>
</evidence>
<protein>
    <recommendedName>
        <fullName evidence="12">Aquaporin</fullName>
    </recommendedName>
</protein>
<dbReference type="InterPro" id="IPR034294">
    <property type="entry name" value="Aquaporin_transptr"/>
</dbReference>
<dbReference type="Pfam" id="PF00230">
    <property type="entry name" value="MIP"/>
    <property type="match status" value="1"/>
</dbReference>
<evidence type="ECO:0000256" key="2">
    <source>
        <dbReference type="ARBA" id="ARBA00006175"/>
    </source>
</evidence>
<comment type="subcellular location">
    <subcellularLocation>
        <location evidence="1">Membrane</location>
        <topology evidence="1">Multi-pass membrane protein</topology>
    </subcellularLocation>
</comment>
<keyword evidence="11" id="KW-1185">Reference proteome</keyword>
<dbReference type="GO" id="GO:0005886">
    <property type="term" value="C:plasma membrane"/>
    <property type="evidence" value="ECO:0007669"/>
    <property type="project" value="TreeGrafter"/>
</dbReference>
<reference evidence="11" key="1">
    <citation type="submission" date="2014-03" db="EMBL/GenBank/DDBJ databases">
        <title>The Genome Sequence of Puccinia striiformis f. sp. tritici PST-78.</title>
        <authorList>
            <consortium name="The Broad Institute Genome Sequencing Platform"/>
            <person name="Cuomo C."/>
            <person name="Hulbert S."/>
            <person name="Chen X."/>
            <person name="Walker B."/>
            <person name="Young S.K."/>
            <person name="Zeng Q."/>
            <person name="Gargeya S."/>
            <person name="Fitzgerald M."/>
            <person name="Haas B."/>
            <person name="Abouelleil A."/>
            <person name="Alvarado L."/>
            <person name="Arachchi H.M."/>
            <person name="Berlin A.M."/>
            <person name="Chapman S.B."/>
            <person name="Goldberg J."/>
            <person name="Griggs A."/>
            <person name="Gujja S."/>
            <person name="Hansen M."/>
            <person name="Howarth C."/>
            <person name="Imamovic A."/>
            <person name="Larimer J."/>
            <person name="McCowan C."/>
            <person name="Montmayeur A."/>
            <person name="Murphy C."/>
            <person name="Neiman D."/>
            <person name="Pearson M."/>
            <person name="Priest M."/>
            <person name="Roberts A."/>
            <person name="Saif S."/>
            <person name="Shea T."/>
            <person name="Sisk P."/>
            <person name="Sykes S."/>
            <person name="Wortman J."/>
            <person name="Nusbaum C."/>
            <person name="Birren B."/>
        </authorList>
    </citation>
    <scope>NUCLEOTIDE SEQUENCE [LARGE SCALE GENOMIC DNA]</scope>
    <source>
        <strain evidence="11">race PST-78</strain>
    </source>
</reference>
<keyword evidence="6 9" id="KW-1133">Transmembrane helix</keyword>
<evidence type="ECO:0000256" key="5">
    <source>
        <dbReference type="ARBA" id="ARBA00022737"/>
    </source>
</evidence>
<gene>
    <name evidence="10" type="ORF">PSTG_03105</name>
</gene>
<dbReference type="Gene3D" id="1.20.1080.10">
    <property type="entry name" value="Glycerol uptake facilitator protein"/>
    <property type="match status" value="1"/>
</dbReference>
<organism evidence="10 11">
    <name type="scientific">Puccinia striiformis f. sp. tritici PST-78</name>
    <dbReference type="NCBI Taxonomy" id="1165861"/>
    <lineage>
        <taxon>Eukaryota</taxon>
        <taxon>Fungi</taxon>
        <taxon>Dikarya</taxon>
        <taxon>Basidiomycota</taxon>
        <taxon>Pucciniomycotina</taxon>
        <taxon>Pucciniomycetes</taxon>
        <taxon>Pucciniales</taxon>
        <taxon>Pucciniaceae</taxon>
        <taxon>Puccinia</taxon>
    </lineage>
</organism>